<accession>X1PYS1</accession>
<reference evidence="2" key="1">
    <citation type="journal article" date="2014" name="Front. Microbiol.">
        <title>High frequency of phylogenetically diverse reductive dehalogenase-homologous genes in deep subseafloor sedimentary metagenomes.</title>
        <authorList>
            <person name="Kawai M."/>
            <person name="Futagami T."/>
            <person name="Toyoda A."/>
            <person name="Takaki Y."/>
            <person name="Nishi S."/>
            <person name="Hori S."/>
            <person name="Arai W."/>
            <person name="Tsubouchi T."/>
            <person name="Morono Y."/>
            <person name="Uchiyama I."/>
            <person name="Ito T."/>
            <person name="Fujiyama A."/>
            <person name="Inagaki F."/>
            <person name="Takami H."/>
        </authorList>
    </citation>
    <scope>NUCLEOTIDE SEQUENCE</scope>
    <source>
        <strain evidence="2">Expedition CK06-06</strain>
    </source>
</reference>
<protein>
    <submittedName>
        <fullName evidence="2">Uncharacterized protein</fullName>
    </submittedName>
</protein>
<dbReference type="EMBL" id="BARV01037091">
    <property type="protein sequence ID" value="GAI47681.1"/>
    <property type="molecule type" value="Genomic_DNA"/>
</dbReference>
<organism evidence="2">
    <name type="scientific">marine sediment metagenome</name>
    <dbReference type="NCBI Taxonomy" id="412755"/>
    <lineage>
        <taxon>unclassified sequences</taxon>
        <taxon>metagenomes</taxon>
        <taxon>ecological metagenomes</taxon>
    </lineage>
</organism>
<name>X1PYS1_9ZZZZ</name>
<comment type="caution">
    <text evidence="2">The sequence shown here is derived from an EMBL/GenBank/DDBJ whole genome shotgun (WGS) entry which is preliminary data.</text>
</comment>
<dbReference type="AlphaFoldDB" id="X1PYS1"/>
<evidence type="ECO:0000256" key="1">
    <source>
        <dbReference type="SAM" id="MobiDB-lite"/>
    </source>
</evidence>
<feature type="region of interest" description="Disordered" evidence="1">
    <location>
        <begin position="41"/>
        <end position="61"/>
    </location>
</feature>
<feature type="non-terminal residue" evidence="2">
    <location>
        <position position="1"/>
    </location>
</feature>
<proteinExistence type="predicted"/>
<sequence length="154" mass="16807">NTDMPTFKNIRIKKRGGGTRLQRVQVLASGKYKFVKNLKKAASSSSKTRRKGNPTRKTNVTNKGKMFRTLGASSAIEDFAWGFIGLALMGRANPAALPTTRLIQGIQGHVFDRVGKGRLVYALIDIVDLILVGAASMQSVFDSARQLTKVTQLV</sequence>
<gene>
    <name evidence="2" type="ORF">S06H3_57462</name>
</gene>
<evidence type="ECO:0000313" key="2">
    <source>
        <dbReference type="EMBL" id="GAI47681.1"/>
    </source>
</evidence>